<proteinExistence type="predicted"/>
<dbReference type="PANTHER" id="PTHR36115:SF6">
    <property type="entry name" value="PROLINE-RICH ANTIGEN HOMOLOG"/>
    <property type="match status" value="1"/>
</dbReference>
<feature type="transmembrane region" description="Helical" evidence="7">
    <location>
        <begin position="72"/>
        <end position="95"/>
    </location>
</feature>
<keyword evidence="3 7" id="KW-0812">Transmembrane</keyword>
<dbReference type="AlphaFoldDB" id="A0A3N3ZUF3"/>
<gene>
    <name evidence="9" type="ORF">EDL96_04095</name>
</gene>
<dbReference type="PANTHER" id="PTHR36115">
    <property type="entry name" value="PROLINE-RICH ANTIGEN HOMOLOG-RELATED"/>
    <property type="match status" value="1"/>
</dbReference>
<keyword evidence="2" id="KW-1003">Cell membrane</keyword>
<dbReference type="EMBL" id="RKMF01000004">
    <property type="protein sequence ID" value="ROZ63972.1"/>
    <property type="molecule type" value="Genomic_DNA"/>
</dbReference>
<evidence type="ECO:0000256" key="3">
    <source>
        <dbReference type="ARBA" id="ARBA00022692"/>
    </source>
</evidence>
<comment type="subcellular location">
    <subcellularLocation>
        <location evidence="1">Cell membrane</location>
        <topology evidence="1">Multi-pass membrane protein</topology>
    </subcellularLocation>
</comment>
<organism evidence="9 10">
    <name type="scientific">Kocuria soli</name>
    <dbReference type="NCBI Taxonomy" id="2485125"/>
    <lineage>
        <taxon>Bacteria</taxon>
        <taxon>Bacillati</taxon>
        <taxon>Actinomycetota</taxon>
        <taxon>Actinomycetes</taxon>
        <taxon>Micrococcales</taxon>
        <taxon>Micrococcaceae</taxon>
        <taxon>Kocuria</taxon>
    </lineage>
</organism>
<dbReference type="InterPro" id="IPR010432">
    <property type="entry name" value="RDD"/>
</dbReference>
<accession>A0A3N3ZUF3</accession>
<dbReference type="OrthoDB" id="5187110at2"/>
<evidence type="ECO:0000256" key="6">
    <source>
        <dbReference type="SAM" id="MobiDB-lite"/>
    </source>
</evidence>
<dbReference type="Proteomes" id="UP000270616">
    <property type="component" value="Unassembled WGS sequence"/>
</dbReference>
<keyword evidence="10" id="KW-1185">Reference proteome</keyword>
<dbReference type="RefSeq" id="WP_123824554.1">
    <property type="nucleotide sequence ID" value="NZ_RKMF01000004.1"/>
</dbReference>
<evidence type="ECO:0000256" key="4">
    <source>
        <dbReference type="ARBA" id="ARBA00022989"/>
    </source>
</evidence>
<dbReference type="Pfam" id="PF06271">
    <property type="entry name" value="RDD"/>
    <property type="match status" value="1"/>
</dbReference>
<dbReference type="InterPro" id="IPR016795">
    <property type="entry name" value="UCP021697"/>
</dbReference>
<keyword evidence="5 7" id="KW-0472">Membrane</keyword>
<evidence type="ECO:0000259" key="8">
    <source>
        <dbReference type="Pfam" id="PF06271"/>
    </source>
</evidence>
<evidence type="ECO:0000256" key="7">
    <source>
        <dbReference type="SAM" id="Phobius"/>
    </source>
</evidence>
<feature type="transmembrane region" description="Helical" evidence="7">
    <location>
        <begin position="38"/>
        <end position="60"/>
    </location>
</feature>
<evidence type="ECO:0000256" key="1">
    <source>
        <dbReference type="ARBA" id="ARBA00004651"/>
    </source>
</evidence>
<comment type="caution">
    <text evidence="9">The sequence shown here is derived from an EMBL/GenBank/DDBJ whole genome shotgun (WGS) entry which is preliminary data.</text>
</comment>
<dbReference type="GO" id="GO:0005886">
    <property type="term" value="C:plasma membrane"/>
    <property type="evidence" value="ECO:0007669"/>
    <property type="project" value="UniProtKB-SubCell"/>
</dbReference>
<evidence type="ECO:0000313" key="10">
    <source>
        <dbReference type="Proteomes" id="UP000270616"/>
    </source>
</evidence>
<evidence type="ECO:0000256" key="5">
    <source>
        <dbReference type="ARBA" id="ARBA00023136"/>
    </source>
</evidence>
<evidence type="ECO:0000256" key="2">
    <source>
        <dbReference type="ARBA" id="ARBA00022475"/>
    </source>
</evidence>
<reference evidence="9 10" key="1">
    <citation type="submission" date="2018-10" db="EMBL/GenBank/DDBJ databases">
        <title>Kocuria sp. M5W7-7, whole genome shotgun sequence.</title>
        <authorList>
            <person name="Tuo L."/>
        </authorList>
    </citation>
    <scope>NUCLEOTIDE SEQUENCE [LARGE SCALE GENOMIC DNA]</scope>
    <source>
        <strain evidence="9 10">M5W7-7</strain>
    </source>
</reference>
<name>A0A3N3ZUF3_9MICC</name>
<evidence type="ECO:0000313" key="9">
    <source>
        <dbReference type="EMBL" id="ROZ63972.1"/>
    </source>
</evidence>
<dbReference type="PIRSF" id="PIRSF021697">
    <property type="entry name" value="UCP021697"/>
    <property type="match status" value="1"/>
</dbReference>
<sequence>MIDRDDLGSWMDGPAPVQDYPGQRMGRPRKGPGSVGRLGVRVVALVIDWFIALGFSALLVSYDQQNLTTLWIWFGLSAVSVGFTGHTVGHFVMGLQVQTLDGYAPGVWRGVVRAALIAVVIPALIMDADHRGLQDRAVGTILVKIR</sequence>
<protein>
    <submittedName>
        <fullName evidence="9">RDD family protein</fullName>
    </submittedName>
</protein>
<keyword evidence="4 7" id="KW-1133">Transmembrane helix</keyword>
<dbReference type="InterPro" id="IPR051791">
    <property type="entry name" value="Pra-immunoreactive"/>
</dbReference>
<feature type="domain" description="RDD" evidence="8">
    <location>
        <begin position="69"/>
        <end position="136"/>
    </location>
</feature>
<feature type="transmembrane region" description="Helical" evidence="7">
    <location>
        <begin position="107"/>
        <end position="126"/>
    </location>
</feature>
<feature type="region of interest" description="Disordered" evidence="6">
    <location>
        <begin position="1"/>
        <end position="33"/>
    </location>
</feature>